<organism evidence="2 3">
    <name type="scientific">Elysia marginata</name>
    <dbReference type="NCBI Taxonomy" id="1093978"/>
    <lineage>
        <taxon>Eukaryota</taxon>
        <taxon>Metazoa</taxon>
        <taxon>Spiralia</taxon>
        <taxon>Lophotrochozoa</taxon>
        <taxon>Mollusca</taxon>
        <taxon>Gastropoda</taxon>
        <taxon>Heterobranchia</taxon>
        <taxon>Euthyneura</taxon>
        <taxon>Panpulmonata</taxon>
        <taxon>Sacoglossa</taxon>
        <taxon>Placobranchoidea</taxon>
        <taxon>Plakobranchidae</taxon>
        <taxon>Elysia</taxon>
    </lineage>
</organism>
<feature type="compositionally biased region" description="Polar residues" evidence="1">
    <location>
        <begin position="76"/>
        <end position="89"/>
    </location>
</feature>
<dbReference type="Proteomes" id="UP000762676">
    <property type="component" value="Unassembled WGS sequence"/>
</dbReference>
<reference evidence="2 3" key="1">
    <citation type="journal article" date="2021" name="Elife">
        <title>Chloroplast acquisition without the gene transfer in kleptoplastic sea slugs, Plakobranchus ocellatus.</title>
        <authorList>
            <person name="Maeda T."/>
            <person name="Takahashi S."/>
            <person name="Yoshida T."/>
            <person name="Shimamura S."/>
            <person name="Takaki Y."/>
            <person name="Nagai Y."/>
            <person name="Toyoda A."/>
            <person name="Suzuki Y."/>
            <person name="Arimoto A."/>
            <person name="Ishii H."/>
            <person name="Satoh N."/>
            <person name="Nishiyama T."/>
            <person name="Hasebe M."/>
            <person name="Maruyama T."/>
            <person name="Minagawa J."/>
            <person name="Obokata J."/>
            <person name="Shigenobu S."/>
        </authorList>
    </citation>
    <scope>NUCLEOTIDE SEQUENCE [LARGE SCALE GENOMIC DNA]</scope>
</reference>
<proteinExistence type="predicted"/>
<feature type="region of interest" description="Disordered" evidence="1">
    <location>
        <begin position="72"/>
        <end position="106"/>
    </location>
</feature>
<accession>A0AAV4FPX9</accession>
<evidence type="ECO:0000313" key="3">
    <source>
        <dbReference type="Proteomes" id="UP000762676"/>
    </source>
</evidence>
<evidence type="ECO:0000313" key="2">
    <source>
        <dbReference type="EMBL" id="GFR74300.1"/>
    </source>
</evidence>
<evidence type="ECO:0000256" key="1">
    <source>
        <dbReference type="SAM" id="MobiDB-lite"/>
    </source>
</evidence>
<keyword evidence="3" id="KW-1185">Reference proteome</keyword>
<protein>
    <submittedName>
        <fullName evidence="2">Uncharacterized protein</fullName>
    </submittedName>
</protein>
<gene>
    <name evidence="2" type="ORF">ElyMa_002159700</name>
</gene>
<dbReference type="EMBL" id="BMAT01004481">
    <property type="protein sequence ID" value="GFR74300.1"/>
    <property type="molecule type" value="Genomic_DNA"/>
</dbReference>
<comment type="caution">
    <text evidence="2">The sequence shown here is derived from an EMBL/GenBank/DDBJ whole genome shotgun (WGS) entry which is preliminary data.</text>
</comment>
<name>A0AAV4FPX9_9GAST</name>
<sequence>MGKPDSRSIDPRCEPVSWRLREQTQRDGLAEEAVILNKRLLTKSKIMVNNRTAQTPMTGKDLYESTYLAVTKENPLDSSGGTDYQQATPSRRDNNRIIQHQGSYPARDHRLRMPVYISQ</sequence>
<dbReference type="AlphaFoldDB" id="A0AAV4FPX9"/>